<dbReference type="InterPro" id="IPR016181">
    <property type="entry name" value="Acyl_CoA_acyltransferase"/>
</dbReference>
<comment type="caution">
    <text evidence="2">The sequence shown here is derived from an EMBL/GenBank/DDBJ whole genome shotgun (WGS) entry which is preliminary data.</text>
</comment>
<dbReference type="PROSITE" id="PS51186">
    <property type="entry name" value="GNAT"/>
    <property type="match status" value="1"/>
</dbReference>
<dbReference type="Gene3D" id="3.40.630.30">
    <property type="match status" value="1"/>
</dbReference>
<dbReference type="RefSeq" id="WP_132807256.1">
    <property type="nucleotide sequence ID" value="NZ_SMAK01000009.1"/>
</dbReference>
<evidence type="ECO:0000313" key="2">
    <source>
        <dbReference type="EMBL" id="TCT08327.1"/>
    </source>
</evidence>
<evidence type="ECO:0000259" key="1">
    <source>
        <dbReference type="PROSITE" id="PS51186"/>
    </source>
</evidence>
<dbReference type="Pfam" id="PF00583">
    <property type="entry name" value="Acetyltransf_1"/>
    <property type="match status" value="1"/>
</dbReference>
<accession>A0A4R3M9D7</accession>
<protein>
    <submittedName>
        <fullName evidence="2">Acetyltransferase (GNAT) family protein</fullName>
    </submittedName>
</protein>
<dbReference type="InterPro" id="IPR000182">
    <property type="entry name" value="GNAT_dom"/>
</dbReference>
<reference evidence="2 3" key="1">
    <citation type="submission" date="2019-03" db="EMBL/GenBank/DDBJ databases">
        <title>Genomic Encyclopedia of Type Strains, Phase IV (KMG-IV): sequencing the most valuable type-strain genomes for metagenomic binning, comparative biology and taxonomic classification.</title>
        <authorList>
            <person name="Goeker M."/>
        </authorList>
    </citation>
    <scope>NUCLEOTIDE SEQUENCE [LARGE SCALE GENOMIC DNA]</scope>
    <source>
        <strain evidence="2 3">DSM 19345</strain>
    </source>
</reference>
<keyword evidence="2" id="KW-0808">Transferase</keyword>
<feature type="domain" description="N-acetyltransferase" evidence="1">
    <location>
        <begin position="1"/>
        <end position="140"/>
    </location>
</feature>
<dbReference type="EMBL" id="SMAK01000009">
    <property type="protein sequence ID" value="TCT08327.1"/>
    <property type="molecule type" value="Genomic_DNA"/>
</dbReference>
<sequence length="140" mass="14931">MLIRLARRNEADELSALVMRAKAHWGYDAAFLEACRDDLRVRSEQIAAGAVWVAELDGMAAGVLELAIADSEAEVRACFVEPHAIGRGVGRALWRHAEALAMAAGASAVRCRHVAQAVFAIRHGAGGVGMCGLCRPRRVG</sequence>
<dbReference type="OrthoDB" id="7205533at2"/>
<feature type="non-terminal residue" evidence="2">
    <location>
        <position position="140"/>
    </location>
</feature>
<dbReference type="SUPFAM" id="SSF55729">
    <property type="entry name" value="Acyl-CoA N-acyltransferases (Nat)"/>
    <property type="match status" value="1"/>
</dbReference>
<dbReference type="AlphaFoldDB" id="A0A4R3M9D7"/>
<dbReference type="GO" id="GO:0016747">
    <property type="term" value="F:acyltransferase activity, transferring groups other than amino-acyl groups"/>
    <property type="evidence" value="ECO:0007669"/>
    <property type="project" value="InterPro"/>
</dbReference>
<proteinExistence type="predicted"/>
<dbReference type="CDD" id="cd04301">
    <property type="entry name" value="NAT_SF"/>
    <property type="match status" value="1"/>
</dbReference>
<name>A0A4R3M9D7_9HYPH</name>
<keyword evidence="3" id="KW-1185">Reference proteome</keyword>
<gene>
    <name evidence="2" type="ORF">EDC22_1091</name>
</gene>
<organism evidence="2 3">
    <name type="scientific">Tepidamorphus gemmatus</name>
    <dbReference type="NCBI Taxonomy" id="747076"/>
    <lineage>
        <taxon>Bacteria</taxon>
        <taxon>Pseudomonadati</taxon>
        <taxon>Pseudomonadota</taxon>
        <taxon>Alphaproteobacteria</taxon>
        <taxon>Hyphomicrobiales</taxon>
        <taxon>Tepidamorphaceae</taxon>
        <taxon>Tepidamorphus</taxon>
    </lineage>
</organism>
<evidence type="ECO:0000313" key="3">
    <source>
        <dbReference type="Proteomes" id="UP000295678"/>
    </source>
</evidence>
<dbReference type="Proteomes" id="UP000295678">
    <property type="component" value="Unassembled WGS sequence"/>
</dbReference>